<evidence type="ECO:0000313" key="2">
    <source>
        <dbReference type="EMBL" id="AEW94086.1"/>
    </source>
</evidence>
<dbReference type="Proteomes" id="UP000007842">
    <property type="component" value="Chromosome"/>
</dbReference>
<dbReference type="PATRIC" id="fig|1003195.29.peg.1722"/>
<dbReference type="EMBL" id="CP003219">
    <property type="protein sequence ID" value="AEW94086.1"/>
    <property type="molecule type" value="Genomic_DNA"/>
</dbReference>
<keyword evidence="3" id="KW-1185">Reference proteome</keyword>
<organism evidence="2 3">
    <name type="scientific">Streptantibioticus cattleyicolor (strain ATCC 35852 / DSM 46488 / JCM 4925 / NBRC 14057 / NRRL 8057)</name>
    <name type="common">Streptomyces cattleya</name>
    <dbReference type="NCBI Taxonomy" id="1003195"/>
    <lineage>
        <taxon>Bacteria</taxon>
        <taxon>Bacillati</taxon>
        <taxon>Actinomycetota</taxon>
        <taxon>Actinomycetes</taxon>
        <taxon>Kitasatosporales</taxon>
        <taxon>Streptomycetaceae</taxon>
        <taxon>Streptantibioticus</taxon>
    </lineage>
</organism>
<evidence type="ECO:0000256" key="1">
    <source>
        <dbReference type="SAM" id="MobiDB-lite"/>
    </source>
</evidence>
<accession>G8WP53</accession>
<feature type="region of interest" description="Disordered" evidence="1">
    <location>
        <begin position="1"/>
        <end position="26"/>
    </location>
</feature>
<dbReference type="KEGG" id="scy:SCATT_17150"/>
<gene>
    <name evidence="2" type="ordered locus">SCATT_17150</name>
</gene>
<protein>
    <submittedName>
        <fullName evidence="2">Uncharacterized protein</fullName>
    </submittedName>
</protein>
<dbReference type="AlphaFoldDB" id="G8WP53"/>
<dbReference type="HOGENOM" id="CLU_2620438_0_0_11"/>
<proteinExistence type="predicted"/>
<name>G8WP53_STREN</name>
<sequence length="78" mass="8698">MEWYPDPQFRRSALNGTAPAGEQAHWDEGAAHVEAVLKEGGYETRRRERPASPETDLGITWLVYRGPQPASPLLPSKP</sequence>
<dbReference type="eggNOG" id="ENOG5031Z2Q">
    <property type="taxonomic scope" value="Bacteria"/>
</dbReference>
<reference evidence="3" key="1">
    <citation type="submission" date="2011-12" db="EMBL/GenBank/DDBJ databases">
        <title>Complete genome sequence of Streptomyces cattleya strain DSM 46488.</title>
        <authorList>
            <person name="Ou H.-Y."/>
            <person name="Li P."/>
            <person name="Zhao C."/>
            <person name="O'Hagan D."/>
            <person name="Deng Z."/>
        </authorList>
    </citation>
    <scope>NUCLEOTIDE SEQUENCE [LARGE SCALE GENOMIC DNA]</scope>
    <source>
        <strain evidence="3">ATCC 35852 / DSM 46488 / JCM 4925 / NBRC 14057 / NRRL 8057</strain>
    </source>
</reference>
<evidence type="ECO:0000313" key="3">
    <source>
        <dbReference type="Proteomes" id="UP000007842"/>
    </source>
</evidence>